<keyword evidence="2" id="KW-1185">Reference proteome</keyword>
<protein>
    <submittedName>
        <fullName evidence="1">6845_t:CDS:1</fullName>
    </submittedName>
</protein>
<sequence length="142" mass="15886">MEYSTNNDDISTDGISTNPVLISKMDSVQTDTTQTLFGNTILSLEDYYDTKEAIDKNKEKIVNKSLINPPKRTTLAISILDVEAANIILKIEKELSKSINLTLNSYIASAALREEIIYSFMVGGNLKLSNKTRWSTLCIFIE</sequence>
<comment type="caution">
    <text evidence="1">The sequence shown here is derived from an EMBL/GenBank/DDBJ whole genome shotgun (WGS) entry which is preliminary data.</text>
</comment>
<evidence type="ECO:0000313" key="2">
    <source>
        <dbReference type="Proteomes" id="UP000789405"/>
    </source>
</evidence>
<gene>
    <name evidence="1" type="ORF">DERYTH_LOCUS13090</name>
</gene>
<dbReference type="OrthoDB" id="2443335at2759"/>
<dbReference type="EMBL" id="CAJVPY010008948">
    <property type="protein sequence ID" value="CAG8702772.1"/>
    <property type="molecule type" value="Genomic_DNA"/>
</dbReference>
<dbReference type="AlphaFoldDB" id="A0A9N9HRZ6"/>
<reference evidence="1" key="1">
    <citation type="submission" date="2021-06" db="EMBL/GenBank/DDBJ databases">
        <authorList>
            <person name="Kallberg Y."/>
            <person name="Tangrot J."/>
            <person name="Rosling A."/>
        </authorList>
    </citation>
    <scope>NUCLEOTIDE SEQUENCE</scope>
    <source>
        <strain evidence="1">MA453B</strain>
    </source>
</reference>
<dbReference type="Proteomes" id="UP000789405">
    <property type="component" value="Unassembled WGS sequence"/>
</dbReference>
<proteinExistence type="predicted"/>
<organism evidence="1 2">
    <name type="scientific">Dentiscutata erythropus</name>
    <dbReference type="NCBI Taxonomy" id="1348616"/>
    <lineage>
        <taxon>Eukaryota</taxon>
        <taxon>Fungi</taxon>
        <taxon>Fungi incertae sedis</taxon>
        <taxon>Mucoromycota</taxon>
        <taxon>Glomeromycotina</taxon>
        <taxon>Glomeromycetes</taxon>
        <taxon>Diversisporales</taxon>
        <taxon>Gigasporaceae</taxon>
        <taxon>Dentiscutata</taxon>
    </lineage>
</organism>
<accession>A0A9N9HRZ6</accession>
<name>A0A9N9HRZ6_9GLOM</name>
<evidence type="ECO:0000313" key="1">
    <source>
        <dbReference type="EMBL" id="CAG8702772.1"/>
    </source>
</evidence>